<evidence type="ECO:0000313" key="1">
    <source>
        <dbReference type="EMBL" id="QOR45893.1"/>
    </source>
</evidence>
<protein>
    <submittedName>
        <fullName evidence="1">Uncharacterized protein</fullName>
    </submittedName>
</protein>
<dbReference type="RefSeq" id="WP_197551345.1">
    <property type="nucleotide sequence ID" value="NZ_CP063213.1"/>
</dbReference>
<sequence length="171" mass="19291">MGAVVAKLFDIVDDNPALYRFQLVSEFEDDPDAQLIARVEHSLIQAWMPLFEADEEMVAHPLFKGVAHAWLVGIISIFKGIAESRLVARDAAQRPNKLKGPQLSQAQQQFAQIERGVLEEMLVKSVAKAMESIVIDTYELLTDREATAEKAQEIRQHVHSFGSYEQRNTDQ</sequence>
<proteinExistence type="predicted"/>
<accession>A0A7M1QVN6</accession>
<name>A0A7M1QVN6_9ACTO</name>
<dbReference type="AlphaFoldDB" id="A0A7M1QVN6"/>
<keyword evidence="2" id="KW-1185">Reference proteome</keyword>
<dbReference type="EMBL" id="CP063213">
    <property type="protein sequence ID" value="QOR45893.1"/>
    <property type="molecule type" value="Genomic_DNA"/>
</dbReference>
<reference evidence="1 2" key="1">
    <citation type="submission" date="2020-10" db="EMBL/GenBank/DDBJ databases">
        <title>Trueperella pecoris sp. nov. isolated from bovine and porcine specimens.</title>
        <authorList>
            <person name="Schoenecker L."/>
            <person name="Schnydrig P."/>
            <person name="Brodard I."/>
            <person name="Thomann A."/>
            <person name="Hemphill A."/>
            <person name="Rodriguez-Campos S."/>
            <person name="Perreten V."/>
            <person name="Jores J."/>
            <person name="Kittl S."/>
        </authorList>
    </citation>
    <scope>NUCLEOTIDE SEQUENCE [LARGE SCALE GENOMIC DNA]</scope>
    <source>
        <strain evidence="1 2">15A0121</strain>
    </source>
</reference>
<evidence type="ECO:0000313" key="2">
    <source>
        <dbReference type="Proteomes" id="UP000595053"/>
    </source>
</evidence>
<organism evidence="1 2">
    <name type="scientific">Trueperella pecoris</name>
    <dbReference type="NCBI Taxonomy" id="2733571"/>
    <lineage>
        <taxon>Bacteria</taxon>
        <taxon>Bacillati</taxon>
        <taxon>Actinomycetota</taxon>
        <taxon>Actinomycetes</taxon>
        <taxon>Actinomycetales</taxon>
        <taxon>Actinomycetaceae</taxon>
        <taxon>Trueperella</taxon>
    </lineage>
</organism>
<dbReference type="Proteomes" id="UP000595053">
    <property type="component" value="Chromosome"/>
</dbReference>
<gene>
    <name evidence="1" type="ORF">INS88_01275</name>
</gene>